<evidence type="ECO:0000256" key="3">
    <source>
        <dbReference type="ARBA" id="ARBA00022763"/>
    </source>
</evidence>
<keyword evidence="9" id="KW-0540">Nuclease</keyword>
<comment type="caution">
    <text evidence="9">The sequence shown here is derived from an EMBL/GenBank/DDBJ whole genome shotgun (WGS) entry which is preliminary data.</text>
</comment>
<dbReference type="CDD" id="cd16926">
    <property type="entry name" value="HATPase_MutL-MLH-PMS-like"/>
    <property type="match status" value="1"/>
</dbReference>
<dbReference type="SMART" id="SM00853">
    <property type="entry name" value="MutL_C"/>
    <property type="match status" value="1"/>
</dbReference>
<dbReference type="CDD" id="cd00782">
    <property type="entry name" value="MutL_Trans"/>
    <property type="match status" value="1"/>
</dbReference>
<organism evidence="9 10">
    <name type="scientific">Rapidithrix thailandica</name>
    <dbReference type="NCBI Taxonomy" id="413964"/>
    <lineage>
        <taxon>Bacteria</taxon>
        <taxon>Pseudomonadati</taxon>
        <taxon>Bacteroidota</taxon>
        <taxon>Cytophagia</taxon>
        <taxon>Cytophagales</taxon>
        <taxon>Flammeovirgaceae</taxon>
        <taxon>Rapidithrix</taxon>
    </lineage>
</organism>
<dbReference type="EMBL" id="JBDKWZ010000005">
    <property type="protein sequence ID" value="MEN7548475.1"/>
    <property type="molecule type" value="Genomic_DNA"/>
</dbReference>
<evidence type="ECO:0000313" key="9">
    <source>
        <dbReference type="EMBL" id="MEN7548475.1"/>
    </source>
</evidence>
<dbReference type="SMART" id="SM01340">
    <property type="entry name" value="DNA_mis_repair"/>
    <property type="match status" value="1"/>
</dbReference>
<evidence type="ECO:0000256" key="4">
    <source>
        <dbReference type="ARBA" id="ARBA00023204"/>
    </source>
</evidence>
<accession>A0AAW9S7N8</accession>
<name>A0AAW9S7N8_9BACT</name>
<dbReference type="NCBIfam" id="TIGR00585">
    <property type="entry name" value="mutl"/>
    <property type="match status" value="1"/>
</dbReference>
<sequence length="641" mass="71887">MQDIINLLPETLANQIAAGEVVQRPSSVVKELLENALDAQAQNIKLIVKDAGKTLVQVIDDGVGMSETDARMCFERHATSKISKTDDLFAIKTFGFRGEAMASIAAVAQVELKTRREDDETGCRIDIRGSEVKEQEPTACAKGASISVKNLFYNVPARRKFLKSNPVETKHIIEEFQRAALANPSVNMSMYQDDLETYNLRAGNLAKRIIHLFGKSYQNQLIPVEEQFNDIHIKGYIGKPECAKKSKGTQFFFVNDRFIRHPYLNHAVVNAFEGLITEDQNPFYHIGIYLDPRKVDVNVHPTKTEVKFDDERALYAIIRSAVKQALSGLGIAPTIDFEFNTNLGSMDSSAIEMDKPDVEKIIRQELGSGHIAASEETRQANNKRNWEKLYPGGASNQFSRWNFKEVTDNLTDNSPGEASQEELKFEPAPQSTNNAEQAPPKIPVTSPQAKSPAPTMSTNILVHKEFIVCQVKSGMLIINRKAAHQRVLYDKFVRQLENRSGSSQRLLFPKNYEFQPADFSVLLMMKEELQSIGFGIEEFGKNALMINGVPADLTEGDIKDVLDDLIHQFKNGQDEIGNTRYRHIAAVLAKKVAGTYRKELESEELNSLIEQLFASSNPNYTPDGKKIIVPMDLKTLHEMFS</sequence>
<reference evidence="9 10" key="1">
    <citation type="submission" date="2024-04" db="EMBL/GenBank/DDBJ databases">
        <title>Novel genus in family Flammeovirgaceae.</title>
        <authorList>
            <person name="Nguyen T.H."/>
            <person name="Vuong T.Q."/>
            <person name="Le H."/>
            <person name="Kim S.-G."/>
        </authorList>
    </citation>
    <scope>NUCLEOTIDE SEQUENCE [LARGE SCALE GENOMIC DNA]</scope>
    <source>
        <strain evidence="9 10">JCM 23209</strain>
    </source>
</reference>
<dbReference type="Gene3D" id="3.30.565.10">
    <property type="entry name" value="Histidine kinase-like ATPase, C-terminal domain"/>
    <property type="match status" value="1"/>
</dbReference>
<keyword evidence="3 5" id="KW-0227">DNA damage</keyword>
<comment type="similarity">
    <text evidence="1 5">Belongs to the DNA mismatch repair MutL/HexB family.</text>
</comment>
<dbReference type="InterPro" id="IPR014721">
    <property type="entry name" value="Ribsml_uS5_D2-typ_fold_subgr"/>
</dbReference>
<feature type="region of interest" description="Disordered" evidence="6">
    <location>
        <begin position="407"/>
        <end position="454"/>
    </location>
</feature>
<evidence type="ECO:0000256" key="2">
    <source>
        <dbReference type="ARBA" id="ARBA00021975"/>
    </source>
</evidence>
<feature type="compositionally biased region" description="Polar residues" evidence="6">
    <location>
        <begin position="408"/>
        <end position="417"/>
    </location>
</feature>
<dbReference type="InterPro" id="IPR042120">
    <property type="entry name" value="MutL_C_dimsub"/>
</dbReference>
<keyword evidence="4 5" id="KW-0234">DNA repair</keyword>
<proteinExistence type="inferred from homology"/>
<dbReference type="PANTHER" id="PTHR10073">
    <property type="entry name" value="DNA MISMATCH REPAIR PROTEIN MLH, PMS, MUTL"/>
    <property type="match status" value="1"/>
</dbReference>
<dbReference type="SUPFAM" id="SSF118116">
    <property type="entry name" value="DNA mismatch repair protein MutL"/>
    <property type="match status" value="1"/>
</dbReference>
<keyword evidence="10" id="KW-1185">Reference proteome</keyword>
<dbReference type="AlphaFoldDB" id="A0AAW9S7N8"/>
<dbReference type="Pfam" id="PF01119">
    <property type="entry name" value="DNA_mis_repair"/>
    <property type="match status" value="1"/>
</dbReference>
<dbReference type="InterPro" id="IPR020667">
    <property type="entry name" value="DNA_mismatch_repair_MutL"/>
</dbReference>
<dbReference type="FunFam" id="3.30.565.10:FF:000003">
    <property type="entry name" value="DNA mismatch repair endonuclease MutL"/>
    <property type="match status" value="1"/>
</dbReference>
<dbReference type="InterPro" id="IPR036890">
    <property type="entry name" value="HATPase_C_sf"/>
</dbReference>
<dbReference type="GO" id="GO:0016887">
    <property type="term" value="F:ATP hydrolysis activity"/>
    <property type="evidence" value="ECO:0007669"/>
    <property type="project" value="InterPro"/>
</dbReference>
<dbReference type="Proteomes" id="UP001403385">
    <property type="component" value="Unassembled WGS sequence"/>
</dbReference>
<dbReference type="GO" id="GO:0032300">
    <property type="term" value="C:mismatch repair complex"/>
    <property type="evidence" value="ECO:0007669"/>
    <property type="project" value="InterPro"/>
</dbReference>
<dbReference type="InterPro" id="IPR013507">
    <property type="entry name" value="DNA_mismatch_S5_2-like"/>
</dbReference>
<dbReference type="InterPro" id="IPR002099">
    <property type="entry name" value="MutL/Mlh/PMS"/>
</dbReference>
<dbReference type="RefSeq" id="WP_346821253.1">
    <property type="nucleotide sequence ID" value="NZ_JBDKWZ010000005.1"/>
</dbReference>
<dbReference type="HAMAP" id="MF_00149">
    <property type="entry name" value="DNA_mis_repair"/>
    <property type="match status" value="1"/>
</dbReference>
<evidence type="ECO:0000259" key="8">
    <source>
        <dbReference type="SMART" id="SM01340"/>
    </source>
</evidence>
<feature type="domain" description="MutL C-terminal dimerisation" evidence="7">
    <location>
        <begin position="460"/>
        <end position="600"/>
    </location>
</feature>
<dbReference type="Gene3D" id="3.30.1540.20">
    <property type="entry name" value="MutL, C-terminal domain, dimerisation subdomain"/>
    <property type="match status" value="1"/>
</dbReference>
<evidence type="ECO:0000256" key="6">
    <source>
        <dbReference type="SAM" id="MobiDB-lite"/>
    </source>
</evidence>
<dbReference type="InterPro" id="IPR020568">
    <property type="entry name" value="Ribosomal_Su5_D2-typ_SF"/>
</dbReference>
<dbReference type="SUPFAM" id="SSF55874">
    <property type="entry name" value="ATPase domain of HSP90 chaperone/DNA topoisomerase II/histidine kinase"/>
    <property type="match status" value="1"/>
</dbReference>
<dbReference type="Gene3D" id="3.30.230.10">
    <property type="match status" value="1"/>
</dbReference>
<dbReference type="PANTHER" id="PTHR10073:SF12">
    <property type="entry name" value="DNA MISMATCH REPAIR PROTEIN MLH1"/>
    <property type="match status" value="1"/>
</dbReference>
<evidence type="ECO:0000256" key="5">
    <source>
        <dbReference type="HAMAP-Rule" id="MF_00149"/>
    </source>
</evidence>
<keyword evidence="9" id="KW-0378">Hydrolase</keyword>
<dbReference type="SUPFAM" id="SSF54211">
    <property type="entry name" value="Ribosomal protein S5 domain 2-like"/>
    <property type="match status" value="1"/>
</dbReference>
<dbReference type="InterPro" id="IPR037198">
    <property type="entry name" value="MutL_C_sf"/>
</dbReference>
<dbReference type="InterPro" id="IPR042121">
    <property type="entry name" value="MutL_C_regsub"/>
</dbReference>
<dbReference type="GO" id="GO:0140664">
    <property type="term" value="F:ATP-dependent DNA damage sensor activity"/>
    <property type="evidence" value="ECO:0007669"/>
    <property type="project" value="InterPro"/>
</dbReference>
<dbReference type="InterPro" id="IPR014790">
    <property type="entry name" value="MutL_C"/>
</dbReference>
<dbReference type="Gene3D" id="3.30.1370.100">
    <property type="entry name" value="MutL, C-terminal domain, regulatory subdomain"/>
    <property type="match status" value="1"/>
</dbReference>
<evidence type="ECO:0000313" key="10">
    <source>
        <dbReference type="Proteomes" id="UP001403385"/>
    </source>
</evidence>
<feature type="domain" description="DNA mismatch repair protein S5" evidence="8">
    <location>
        <begin position="209"/>
        <end position="327"/>
    </location>
</feature>
<evidence type="ECO:0000259" key="7">
    <source>
        <dbReference type="SMART" id="SM00853"/>
    </source>
</evidence>
<dbReference type="Pfam" id="PF08676">
    <property type="entry name" value="MutL_C"/>
    <property type="match status" value="1"/>
</dbReference>
<dbReference type="GO" id="GO:0005524">
    <property type="term" value="F:ATP binding"/>
    <property type="evidence" value="ECO:0007669"/>
    <property type="project" value="InterPro"/>
</dbReference>
<dbReference type="GO" id="GO:0004519">
    <property type="term" value="F:endonuclease activity"/>
    <property type="evidence" value="ECO:0007669"/>
    <property type="project" value="UniProtKB-KW"/>
</dbReference>
<evidence type="ECO:0000256" key="1">
    <source>
        <dbReference type="ARBA" id="ARBA00006082"/>
    </source>
</evidence>
<keyword evidence="9" id="KW-0255">Endonuclease</keyword>
<dbReference type="GO" id="GO:0030983">
    <property type="term" value="F:mismatched DNA binding"/>
    <property type="evidence" value="ECO:0007669"/>
    <property type="project" value="InterPro"/>
</dbReference>
<gene>
    <name evidence="5 9" type="primary">mutL</name>
    <name evidence="9" type="ORF">AAG747_11180</name>
</gene>
<feature type="compositionally biased region" description="Polar residues" evidence="6">
    <location>
        <begin position="445"/>
        <end position="454"/>
    </location>
</feature>
<dbReference type="GO" id="GO:0006298">
    <property type="term" value="P:mismatch repair"/>
    <property type="evidence" value="ECO:0007669"/>
    <property type="project" value="UniProtKB-UniRule"/>
</dbReference>
<dbReference type="InterPro" id="IPR038973">
    <property type="entry name" value="MutL/Mlh/Pms-like"/>
</dbReference>
<protein>
    <recommendedName>
        <fullName evidence="2 5">DNA mismatch repair protein MutL</fullName>
    </recommendedName>
</protein>
<comment type="function">
    <text evidence="5">This protein is involved in the repair of mismatches in DNA. It is required for dam-dependent methyl-directed DNA mismatch repair. May act as a 'molecular matchmaker', a protein that promotes the formation of a stable complex between two or more DNA-binding proteins in an ATP-dependent manner without itself being part of a final effector complex.</text>
</comment>
<dbReference type="Pfam" id="PF13589">
    <property type="entry name" value="HATPase_c_3"/>
    <property type="match status" value="1"/>
</dbReference>